<evidence type="ECO:0000313" key="2">
    <source>
        <dbReference type="Proteomes" id="UP000642144"/>
    </source>
</evidence>
<accession>A0ABW9W4D7</accession>
<reference evidence="1 2" key="1">
    <citation type="submission" date="2019-12" db="EMBL/GenBank/DDBJ databases">
        <title>Novel species isolated from a subtropical stream in China.</title>
        <authorList>
            <person name="Lu H."/>
        </authorList>
    </citation>
    <scope>NUCLEOTIDE SEQUENCE [LARGE SCALE GENOMIC DNA]</scope>
    <source>
        <strain evidence="1 2">CY42W</strain>
    </source>
</reference>
<protein>
    <submittedName>
        <fullName evidence="1">Uncharacterized protein</fullName>
    </submittedName>
</protein>
<keyword evidence="2" id="KW-1185">Reference proteome</keyword>
<gene>
    <name evidence="1" type="ORF">GTP69_20515</name>
</gene>
<name>A0ABW9W4D7_9BURK</name>
<organism evidence="1 2">
    <name type="scientific">Duganella levis</name>
    <dbReference type="NCBI Taxonomy" id="2692169"/>
    <lineage>
        <taxon>Bacteria</taxon>
        <taxon>Pseudomonadati</taxon>
        <taxon>Pseudomonadota</taxon>
        <taxon>Betaproteobacteria</taxon>
        <taxon>Burkholderiales</taxon>
        <taxon>Oxalobacteraceae</taxon>
        <taxon>Telluria group</taxon>
        <taxon>Duganella</taxon>
    </lineage>
</organism>
<dbReference type="EMBL" id="WWCT01000018">
    <property type="protein sequence ID" value="MYN28789.1"/>
    <property type="molecule type" value="Genomic_DNA"/>
</dbReference>
<dbReference type="RefSeq" id="WP_161056586.1">
    <property type="nucleotide sequence ID" value="NZ_WWCT01000018.1"/>
</dbReference>
<proteinExistence type="predicted"/>
<comment type="caution">
    <text evidence="1">The sequence shown here is derived from an EMBL/GenBank/DDBJ whole genome shotgun (WGS) entry which is preliminary data.</text>
</comment>
<evidence type="ECO:0000313" key="1">
    <source>
        <dbReference type="EMBL" id="MYN28789.1"/>
    </source>
</evidence>
<dbReference type="Proteomes" id="UP000642144">
    <property type="component" value="Unassembled WGS sequence"/>
</dbReference>
<sequence length="128" mass="14892">MADTEVQDENTRNENGIDERVRLIGGPKQFIRKRQEPFGRGHFSLIQKKTDSIDQNVIQTTVWKSQPYSESRDQEIRPRLPVSHWSPHDLHRILRTLPASFGCIEEIAEAILGAPEERRGWHVLFTHI</sequence>